<dbReference type="SUPFAM" id="SSF53474">
    <property type="entry name" value="alpha/beta-Hydrolases"/>
    <property type="match status" value="1"/>
</dbReference>
<feature type="domain" description="PDZ" evidence="2">
    <location>
        <begin position="21"/>
        <end position="100"/>
    </location>
</feature>
<proteinExistence type="predicted"/>
<dbReference type="EMBL" id="BNCI01000001">
    <property type="protein sequence ID" value="GHF19261.1"/>
    <property type="molecule type" value="Genomic_DNA"/>
</dbReference>
<dbReference type="Gene3D" id="2.30.42.10">
    <property type="match status" value="1"/>
</dbReference>
<dbReference type="SUPFAM" id="SSF50156">
    <property type="entry name" value="PDZ domain-like"/>
    <property type="match status" value="1"/>
</dbReference>
<dbReference type="Gene3D" id="3.40.50.1820">
    <property type="entry name" value="alpha/beta hydrolase"/>
    <property type="match status" value="1"/>
</dbReference>
<reference evidence="3" key="2">
    <citation type="submission" date="2020-09" db="EMBL/GenBank/DDBJ databases">
        <authorList>
            <person name="Sun Q."/>
            <person name="Kim S."/>
        </authorList>
    </citation>
    <scope>NUCLEOTIDE SEQUENCE</scope>
    <source>
        <strain evidence="3">KCTC 42590</strain>
    </source>
</reference>
<dbReference type="InterPro" id="IPR053145">
    <property type="entry name" value="AB_hydrolase_Est10"/>
</dbReference>
<dbReference type="PROSITE" id="PS50106">
    <property type="entry name" value="PDZ"/>
    <property type="match status" value="1"/>
</dbReference>
<dbReference type="SMART" id="SM00228">
    <property type="entry name" value="PDZ"/>
    <property type="match status" value="1"/>
</dbReference>
<dbReference type="PANTHER" id="PTHR43265:SF1">
    <property type="entry name" value="ESTERASE ESTD"/>
    <property type="match status" value="1"/>
</dbReference>
<dbReference type="GO" id="GO:0052689">
    <property type="term" value="F:carboxylic ester hydrolase activity"/>
    <property type="evidence" value="ECO:0007669"/>
    <property type="project" value="TreeGrafter"/>
</dbReference>
<feature type="chain" id="PRO_5037113944" description="PDZ domain-containing protein" evidence="1">
    <location>
        <begin position="20"/>
        <end position="455"/>
    </location>
</feature>
<evidence type="ECO:0000256" key="1">
    <source>
        <dbReference type="SAM" id="SignalP"/>
    </source>
</evidence>
<organism evidence="3 4">
    <name type="scientific">Kordiimonas sediminis</name>
    <dbReference type="NCBI Taxonomy" id="1735581"/>
    <lineage>
        <taxon>Bacteria</taxon>
        <taxon>Pseudomonadati</taxon>
        <taxon>Pseudomonadota</taxon>
        <taxon>Alphaproteobacteria</taxon>
        <taxon>Kordiimonadales</taxon>
        <taxon>Kordiimonadaceae</taxon>
        <taxon>Kordiimonas</taxon>
    </lineage>
</organism>
<dbReference type="PANTHER" id="PTHR43265">
    <property type="entry name" value="ESTERASE ESTD"/>
    <property type="match status" value="1"/>
</dbReference>
<dbReference type="Proteomes" id="UP000630923">
    <property type="component" value="Unassembled WGS sequence"/>
</dbReference>
<keyword evidence="1" id="KW-0732">Signal</keyword>
<sequence length="455" mass="49638">MKFLSIVMTAMLWTLQAGAEDVELQRSAFLGVIPASPAQGQPVIVASLHPAGSAQALGVLEGDAVLTVNGQEVPDYPTLARITGQVRAGETLSLTVRRDGAVQTLTGAVAVRPLETGDGYSVTYGQFEWQDNHIRSIVYTPDTPRPDGAAVMYIQGYTCGSIDYGMVPDLTLNQVLATYAKAGFTVFKMEKPGIGDSVGPLRCDQYDFHTENAAFQAGLMHFKTLPGVNGDAVFVLGHSLGVLHSAVLASKGLIAGAMGYGGVVKSWHEYLTEIYAKQSVKYWGVSQAQADDNVRTIKPLLADWILTDRDWNEVLADPKNKEALEADLLPIRGDQVFDRHYSFFRSVNAYDFRQLWAQSTAYVLMMHGGYDIQAIESGWQDDIAAIVNAQHPGTATALVFPRTEHAMMRYPDLAALRQAMSEGTHRAGNPGDKYNPDIASQSLAWMQHILDQQKN</sequence>
<reference evidence="3" key="1">
    <citation type="journal article" date="2014" name="Int. J. Syst. Evol. Microbiol.">
        <title>Complete genome sequence of Corynebacterium casei LMG S-19264T (=DSM 44701T), isolated from a smear-ripened cheese.</title>
        <authorList>
            <consortium name="US DOE Joint Genome Institute (JGI-PGF)"/>
            <person name="Walter F."/>
            <person name="Albersmeier A."/>
            <person name="Kalinowski J."/>
            <person name="Ruckert C."/>
        </authorList>
    </citation>
    <scope>NUCLEOTIDE SEQUENCE</scope>
    <source>
        <strain evidence="3">KCTC 42590</strain>
    </source>
</reference>
<evidence type="ECO:0000313" key="4">
    <source>
        <dbReference type="Proteomes" id="UP000630923"/>
    </source>
</evidence>
<dbReference type="InterPro" id="IPR029058">
    <property type="entry name" value="AB_hydrolase_fold"/>
</dbReference>
<comment type="caution">
    <text evidence="3">The sequence shown here is derived from an EMBL/GenBank/DDBJ whole genome shotgun (WGS) entry which is preliminary data.</text>
</comment>
<evidence type="ECO:0000259" key="2">
    <source>
        <dbReference type="PROSITE" id="PS50106"/>
    </source>
</evidence>
<name>A0A919AQ11_9PROT</name>
<evidence type="ECO:0000313" key="3">
    <source>
        <dbReference type="EMBL" id="GHF19261.1"/>
    </source>
</evidence>
<dbReference type="Pfam" id="PF13180">
    <property type="entry name" value="PDZ_2"/>
    <property type="match status" value="1"/>
</dbReference>
<dbReference type="InterPro" id="IPR001478">
    <property type="entry name" value="PDZ"/>
</dbReference>
<accession>A0A919AQ11</accession>
<dbReference type="InterPro" id="IPR036034">
    <property type="entry name" value="PDZ_sf"/>
</dbReference>
<gene>
    <name evidence="3" type="ORF">GCM10017044_12270</name>
</gene>
<dbReference type="RefSeq" id="WP_191250891.1">
    <property type="nucleotide sequence ID" value="NZ_BNCI01000001.1"/>
</dbReference>
<keyword evidence="4" id="KW-1185">Reference proteome</keyword>
<protein>
    <recommendedName>
        <fullName evidence="2">PDZ domain-containing protein</fullName>
    </recommendedName>
</protein>
<dbReference type="AlphaFoldDB" id="A0A919AQ11"/>
<feature type="signal peptide" evidence="1">
    <location>
        <begin position="1"/>
        <end position="19"/>
    </location>
</feature>